<evidence type="ECO:0000313" key="6">
    <source>
        <dbReference type="EMBL" id="QCX01419.1"/>
    </source>
</evidence>
<dbReference type="EMBL" id="CP040710">
    <property type="protein sequence ID" value="QCX01419.1"/>
    <property type="molecule type" value="Genomic_DNA"/>
</dbReference>
<keyword evidence="7" id="KW-1185">Reference proteome</keyword>
<dbReference type="KEGG" id="asag:FGM00_15370"/>
<dbReference type="GO" id="GO:0004803">
    <property type="term" value="F:transposase activity"/>
    <property type="evidence" value="ECO:0007669"/>
    <property type="project" value="InterPro"/>
</dbReference>
<dbReference type="GO" id="GO:0003677">
    <property type="term" value="F:DNA binding"/>
    <property type="evidence" value="ECO:0007669"/>
    <property type="project" value="InterPro"/>
</dbReference>
<dbReference type="GO" id="GO:0006313">
    <property type="term" value="P:DNA transposition"/>
    <property type="evidence" value="ECO:0007669"/>
    <property type="project" value="InterPro"/>
</dbReference>
<dbReference type="RefSeq" id="WP_138851450.1">
    <property type="nucleotide sequence ID" value="NZ_CP040710.1"/>
</dbReference>
<dbReference type="InterPro" id="IPR002525">
    <property type="entry name" value="Transp_IS110-like_N"/>
</dbReference>
<dbReference type="OrthoDB" id="964423at2"/>
<dbReference type="PANTHER" id="PTHR33055">
    <property type="entry name" value="TRANSPOSASE FOR INSERTION SEQUENCE ELEMENT IS1111A"/>
    <property type="match status" value="1"/>
</dbReference>
<dbReference type="Proteomes" id="UP000310017">
    <property type="component" value="Chromosome"/>
</dbReference>
<sequence length="331" mass="37463">MEIKEIIGIDVSKLTLDAHIHLKGVAERFTNTVDGIKEMCVWANENLGPAMDGLLFVFEHTGLYSDTLEEFLDTARLPYRIVPGLEIKRSLGIARGKDDRADAKRIALYGWRTREEFVPRQRPDAKLADMKRLMSLRRKLVAQRAGHIANLGEQRRVLGGDPHQRLYSCQKAIIDCLDKEIAALESDIDGLIARDPKLNGMFTLLLTVKGIGKVTARFLIVYTNGFKWFASWRKFASYVGIAPFPNTSGTSLKGRTKVNRMANKEGKVLLNMCACTAVQYSHEMKRYYEKRIGEGKDKMSTMNIIRNKVLARAFAVVRRGTPYVDTMKFIS</sequence>
<dbReference type="Pfam" id="PF02371">
    <property type="entry name" value="Transposase_20"/>
    <property type="match status" value="1"/>
</dbReference>
<gene>
    <name evidence="3" type="ORF">FGM00_02805</name>
    <name evidence="4" type="ORF">FGM00_02845</name>
    <name evidence="5" type="ORF">FGM00_15360</name>
    <name evidence="6" type="ORF">FGM00_15370</name>
</gene>
<organism evidence="3 7">
    <name type="scientific">Aggregatimonas sangjinii</name>
    <dbReference type="NCBI Taxonomy" id="2583587"/>
    <lineage>
        <taxon>Bacteria</taxon>
        <taxon>Pseudomonadati</taxon>
        <taxon>Bacteroidota</taxon>
        <taxon>Flavobacteriia</taxon>
        <taxon>Flavobacteriales</taxon>
        <taxon>Flavobacteriaceae</taxon>
        <taxon>Aggregatimonas</taxon>
    </lineage>
</organism>
<dbReference type="InterPro" id="IPR047650">
    <property type="entry name" value="Transpos_IS110"/>
</dbReference>
<evidence type="ECO:0000313" key="5">
    <source>
        <dbReference type="EMBL" id="QCX01417.1"/>
    </source>
</evidence>
<evidence type="ECO:0000313" key="7">
    <source>
        <dbReference type="Proteomes" id="UP000310017"/>
    </source>
</evidence>
<dbReference type="PANTHER" id="PTHR33055:SF3">
    <property type="entry name" value="PUTATIVE TRANSPOSASE FOR IS117-RELATED"/>
    <property type="match status" value="1"/>
</dbReference>
<accession>A0A5B7SKM7</accession>
<reference evidence="3 7" key="1">
    <citation type="submission" date="2019-05" db="EMBL/GenBank/DDBJ databases">
        <title>Genome sequencing of F202Z8.</title>
        <authorList>
            <person name="Kwon Y.M."/>
        </authorList>
    </citation>
    <scope>NUCLEOTIDE SEQUENCE [LARGE SCALE GENOMIC DNA]</scope>
    <source>
        <strain evidence="3 7">F202Z8</strain>
    </source>
</reference>
<dbReference type="EMBL" id="CP040710">
    <property type="protein sequence ID" value="QCW99095.1"/>
    <property type="molecule type" value="Genomic_DNA"/>
</dbReference>
<evidence type="ECO:0000259" key="2">
    <source>
        <dbReference type="Pfam" id="PF02371"/>
    </source>
</evidence>
<feature type="domain" description="Transposase IS116/IS110/IS902 C-terminal" evidence="2">
    <location>
        <begin position="204"/>
        <end position="289"/>
    </location>
</feature>
<dbReference type="NCBIfam" id="NF033542">
    <property type="entry name" value="transpos_IS110"/>
    <property type="match status" value="1"/>
</dbReference>
<dbReference type="Pfam" id="PF01548">
    <property type="entry name" value="DEDD_Tnp_IS110"/>
    <property type="match status" value="1"/>
</dbReference>
<evidence type="ECO:0000313" key="4">
    <source>
        <dbReference type="EMBL" id="QCW99102.1"/>
    </source>
</evidence>
<evidence type="ECO:0000313" key="3">
    <source>
        <dbReference type="EMBL" id="QCW99095.1"/>
    </source>
</evidence>
<dbReference type="AlphaFoldDB" id="A0A5B7SKM7"/>
<dbReference type="InterPro" id="IPR003346">
    <property type="entry name" value="Transposase_20"/>
</dbReference>
<protein>
    <submittedName>
        <fullName evidence="3">IS110 family transposase</fullName>
    </submittedName>
</protein>
<dbReference type="KEGG" id="asag:FGM00_15360"/>
<proteinExistence type="predicted"/>
<dbReference type="KEGG" id="asag:FGM00_02805"/>
<feature type="domain" description="Transposase IS110-like N-terminal" evidence="1">
    <location>
        <begin position="7"/>
        <end position="148"/>
    </location>
</feature>
<dbReference type="EMBL" id="CP040710">
    <property type="protein sequence ID" value="QCX01417.1"/>
    <property type="molecule type" value="Genomic_DNA"/>
</dbReference>
<dbReference type="EMBL" id="CP040710">
    <property type="protein sequence ID" value="QCW99102.1"/>
    <property type="molecule type" value="Genomic_DNA"/>
</dbReference>
<dbReference type="KEGG" id="asag:FGM00_02845"/>
<name>A0A5B7SKM7_9FLAO</name>
<evidence type="ECO:0000259" key="1">
    <source>
        <dbReference type="Pfam" id="PF01548"/>
    </source>
</evidence>